<dbReference type="InParanoid" id="A0A163KWQ5"/>
<proteinExistence type="predicted"/>
<accession>A0A163KWQ5</accession>
<sequence length="344" mass="38616">MTSPTKILTSHGKLWEEADENKLREMVIGGADWYTIGETLGRTVGACKARYSMVKNKASPPQSGRSSPMVRSNSNEQPPWSSDDEMLLLELCALGRSYSDIAGLLSVQRSPHTIANHHLALTHRRHDLLQKHDEKKAQVNHKDVKVIPTDYDHLEDIIQQMNKLGLQQSSDKKPSVCCLHCLRPSRTSSSSRQPLCLQCKTVQKAYTVDGLFECLDVIKKTPLAKKDRVPVGKDGLTYIWKTEYLKYLALDLSARTENEAKTTRPRASCETLLKLALDNGLTDAYTNVDGHWSAKDDLWKLTFAYIVSETGQIKLQPVIGVIARLTECSTEEQIKDWVAALRSK</sequence>
<protein>
    <recommendedName>
        <fullName evidence="4">Myb-like domain-containing protein</fullName>
    </recommendedName>
</protein>
<keyword evidence="3" id="KW-1185">Reference proteome</keyword>
<gene>
    <name evidence="2" type="primary">ABSGL_06807.1 scaffold 8678</name>
</gene>
<reference evidence="2" key="1">
    <citation type="submission" date="2016-04" db="EMBL/GenBank/DDBJ databases">
        <authorList>
            <person name="Evans L.H."/>
            <person name="Alamgir A."/>
            <person name="Owens N."/>
            <person name="Weber N.D."/>
            <person name="Virtaneva K."/>
            <person name="Barbian K."/>
            <person name="Babar A."/>
            <person name="Rosenke K."/>
        </authorList>
    </citation>
    <scope>NUCLEOTIDE SEQUENCE [LARGE SCALE GENOMIC DNA]</scope>
    <source>
        <strain evidence="2">CBS 101.48</strain>
    </source>
</reference>
<dbReference type="AlphaFoldDB" id="A0A163KWQ5"/>
<name>A0A163KWQ5_ABSGL</name>
<organism evidence="2">
    <name type="scientific">Absidia glauca</name>
    <name type="common">Pin mould</name>
    <dbReference type="NCBI Taxonomy" id="4829"/>
    <lineage>
        <taxon>Eukaryota</taxon>
        <taxon>Fungi</taxon>
        <taxon>Fungi incertae sedis</taxon>
        <taxon>Mucoromycota</taxon>
        <taxon>Mucoromycotina</taxon>
        <taxon>Mucoromycetes</taxon>
        <taxon>Mucorales</taxon>
        <taxon>Cunninghamellaceae</taxon>
        <taxon>Absidia</taxon>
    </lineage>
</organism>
<dbReference type="Proteomes" id="UP000078561">
    <property type="component" value="Unassembled WGS sequence"/>
</dbReference>
<feature type="region of interest" description="Disordered" evidence="1">
    <location>
        <begin position="55"/>
        <end position="81"/>
    </location>
</feature>
<feature type="compositionally biased region" description="Polar residues" evidence="1">
    <location>
        <begin position="59"/>
        <end position="80"/>
    </location>
</feature>
<dbReference type="OrthoDB" id="2299194at2759"/>
<evidence type="ECO:0000256" key="1">
    <source>
        <dbReference type="SAM" id="MobiDB-lite"/>
    </source>
</evidence>
<evidence type="ECO:0008006" key="4">
    <source>
        <dbReference type="Google" id="ProtNLM"/>
    </source>
</evidence>
<dbReference type="EMBL" id="LT553503">
    <property type="protein sequence ID" value="SAM01070.1"/>
    <property type="molecule type" value="Genomic_DNA"/>
</dbReference>
<evidence type="ECO:0000313" key="3">
    <source>
        <dbReference type="Proteomes" id="UP000078561"/>
    </source>
</evidence>
<evidence type="ECO:0000313" key="2">
    <source>
        <dbReference type="EMBL" id="SAM01070.1"/>
    </source>
</evidence>